<evidence type="ECO:0000259" key="2">
    <source>
        <dbReference type="Pfam" id="PF06580"/>
    </source>
</evidence>
<organism evidence="3 4">
    <name type="scientific">Tenacibaculum vairaonense</name>
    <dbReference type="NCBI Taxonomy" id="3137860"/>
    <lineage>
        <taxon>Bacteria</taxon>
        <taxon>Pseudomonadati</taxon>
        <taxon>Bacteroidota</taxon>
        <taxon>Flavobacteriia</taxon>
        <taxon>Flavobacteriales</taxon>
        <taxon>Flavobacteriaceae</taxon>
        <taxon>Tenacibaculum</taxon>
    </lineage>
</organism>
<feature type="transmembrane region" description="Helical" evidence="1">
    <location>
        <begin position="59"/>
        <end position="77"/>
    </location>
</feature>
<comment type="caution">
    <text evidence="3">The sequence shown here is derived from an EMBL/GenBank/DDBJ whole genome shotgun (WGS) entry which is preliminary data.</text>
</comment>
<dbReference type="PANTHER" id="PTHR34220">
    <property type="entry name" value="SENSOR HISTIDINE KINASE YPDA"/>
    <property type="match status" value="1"/>
</dbReference>
<keyword evidence="3" id="KW-0418">Kinase</keyword>
<evidence type="ECO:0000313" key="3">
    <source>
        <dbReference type="EMBL" id="CAL2105076.1"/>
    </source>
</evidence>
<evidence type="ECO:0000313" key="4">
    <source>
        <dbReference type="Proteomes" id="UP001497602"/>
    </source>
</evidence>
<accession>A0ABM9PHJ1</accession>
<reference evidence="3 4" key="1">
    <citation type="submission" date="2024-05" db="EMBL/GenBank/DDBJ databases">
        <authorList>
            <person name="Duchaud E."/>
        </authorList>
    </citation>
    <scope>NUCLEOTIDE SEQUENCE [LARGE SCALE GENOMIC DNA]</scope>
    <source>
        <strain evidence="3">Ena-SAMPLE-TAB-13-05-2024-13:56:06:370-140305</strain>
    </source>
</reference>
<dbReference type="EMBL" id="CAXJRC010000003">
    <property type="protein sequence ID" value="CAL2105076.1"/>
    <property type="molecule type" value="Genomic_DNA"/>
</dbReference>
<dbReference type="PANTHER" id="PTHR34220:SF7">
    <property type="entry name" value="SENSOR HISTIDINE KINASE YPDA"/>
    <property type="match status" value="1"/>
</dbReference>
<dbReference type="SUPFAM" id="SSF55874">
    <property type="entry name" value="ATPase domain of HSP90 chaperone/DNA topoisomerase II/histidine kinase"/>
    <property type="match status" value="1"/>
</dbReference>
<name>A0ABM9PHJ1_9FLAO</name>
<keyword evidence="1" id="KW-0472">Membrane</keyword>
<proteinExistence type="predicted"/>
<evidence type="ECO:0000256" key="1">
    <source>
        <dbReference type="SAM" id="Phobius"/>
    </source>
</evidence>
<dbReference type="InterPro" id="IPR010559">
    <property type="entry name" value="Sig_transdc_His_kin_internal"/>
</dbReference>
<dbReference type="RefSeq" id="WP_348705958.1">
    <property type="nucleotide sequence ID" value="NZ_CAXIYA010000036.1"/>
</dbReference>
<feature type="transmembrane region" description="Helical" evidence="1">
    <location>
        <begin position="84"/>
        <end position="102"/>
    </location>
</feature>
<feature type="transmembrane region" description="Helical" evidence="1">
    <location>
        <begin position="129"/>
        <end position="145"/>
    </location>
</feature>
<protein>
    <submittedName>
        <fullName evidence="3">Histidine kinase</fullName>
    </submittedName>
</protein>
<keyword evidence="4" id="KW-1185">Reference proteome</keyword>
<sequence>MKRLNKTFTKVLNIGVYDTAKEEHKKVKLLNSFCITWAISICFFMVFDPFFSQNIYRSIPMHLLSILTIVIVFVLQNKQRYTEARVLFIGMLIMVTFIFANFIEPSRMMENFYFVYPLVALILIDQKKITIGIMILCWLLYYVPYKLIPGIYPIEIFNPILLLSAFAGCYVILNYSQSLNKKKEKELEAAYIELEKRKQNELAHLQLKSLKAQMNPHFMFNAMNSIQALILKENKHEAYEYLTKFASLIRENLNMSEKSFVYFEEELSLLNKYLELEKLRFRSNFEYSINGVAQIEELKIPSMIIQPFVENSIKHGLLHKTSGTKKVSIEFFQEEVLKCIVKDNGVGLQKSKEINTLNNKQTSFSTRAIHDRLDLLKDYYKTDIGFIYEEVEEGTKVIIKIPYVKTNDED</sequence>
<feature type="domain" description="Signal transduction histidine kinase internal region" evidence="2">
    <location>
        <begin position="206"/>
        <end position="284"/>
    </location>
</feature>
<dbReference type="InterPro" id="IPR036890">
    <property type="entry name" value="HATPase_C_sf"/>
</dbReference>
<feature type="transmembrane region" description="Helical" evidence="1">
    <location>
        <begin position="29"/>
        <end position="47"/>
    </location>
</feature>
<dbReference type="Gene3D" id="3.30.565.10">
    <property type="entry name" value="Histidine kinase-like ATPase, C-terminal domain"/>
    <property type="match status" value="1"/>
</dbReference>
<dbReference type="GO" id="GO:0016301">
    <property type="term" value="F:kinase activity"/>
    <property type="evidence" value="ECO:0007669"/>
    <property type="project" value="UniProtKB-KW"/>
</dbReference>
<gene>
    <name evidence="3" type="ORF">T190115A13A_120071</name>
</gene>
<dbReference type="Proteomes" id="UP001497602">
    <property type="component" value="Unassembled WGS sequence"/>
</dbReference>
<keyword evidence="3" id="KW-0808">Transferase</keyword>
<dbReference type="InterPro" id="IPR050640">
    <property type="entry name" value="Bact_2-comp_sensor_kinase"/>
</dbReference>
<dbReference type="Pfam" id="PF06580">
    <property type="entry name" value="His_kinase"/>
    <property type="match status" value="1"/>
</dbReference>
<keyword evidence="1" id="KW-1133">Transmembrane helix</keyword>
<keyword evidence="1" id="KW-0812">Transmembrane</keyword>
<feature type="transmembrane region" description="Helical" evidence="1">
    <location>
        <begin position="108"/>
        <end position="124"/>
    </location>
</feature>
<feature type="transmembrane region" description="Helical" evidence="1">
    <location>
        <begin position="151"/>
        <end position="173"/>
    </location>
</feature>